<dbReference type="OrthoDB" id="2431447at2759"/>
<dbReference type="GO" id="GO:0006397">
    <property type="term" value="P:mRNA processing"/>
    <property type="evidence" value="ECO:0007669"/>
    <property type="project" value="UniProtKB-KW"/>
</dbReference>
<dbReference type="AlphaFoldDB" id="A0A8H5GST0"/>
<feature type="compositionally biased region" description="Basic and acidic residues" evidence="3">
    <location>
        <begin position="558"/>
        <end position="570"/>
    </location>
</feature>
<dbReference type="GO" id="GO:0006313">
    <property type="term" value="P:DNA transposition"/>
    <property type="evidence" value="ECO:0007669"/>
    <property type="project" value="InterPro"/>
</dbReference>
<dbReference type="PROSITE" id="PS50158">
    <property type="entry name" value="ZF_CCHC"/>
    <property type="match status" value="1"/>
</dbReference>
<comment type="caution">
    <text evidence="5">The sequence shown here is derived from an EMBL/GenBank/DDBJ whole genome shotgun (WGS) entry which is preliminary data.</text>
</comment>
<feature type="compositionally biased region" description="Pro residues" evidence="3">
    <location>
        <begin position="461"/>
        <end position="473"/>
    </location>
</feature>
<dbReference type="Gene3D" id="3.30.420.10">
    <property type="entry name" value="Ribonuclease H-like superfamily/Ribonuclease H"/>
    <property type="match status" value="1"/>
</dbReference>
<dbReference type="InterPro" id="IPR001878">
    <property type="entry name" value="Znf_CCHC"/>
</dbReference>
<reference evidence="5 6" key="1">
    <citation type="journal article" date="2020" name="ISME J.">
        <title>Uncovering the hidden diversity of litter-decomposition mechanisms in mushroom-forming fungi.</title>
        <authorList>
            <person name="Floudas D."/>
            <person name="Bentzer J."/>
            <person name="Ahren D."/>
            <person name="Johansson T."/>
            <person name="Persson P."/>
            <person name="Tunlid A."/>
        </authorList>
    </citation>
    <scope>NUCLEOTIDE SEQUENCE [LARGE SCALE GENOMIC DNA]</scope>
    <source>
        <strain evidence="5 6">CBS 291.85</strain>
    </source>
</reference>
<evidence type="ECO:0000256" key="3">
    <source>
        <dbReference type="SAM" id="MobiDB-lite"/>
    </source>
</evidence>
<accession>A0A8H5GST0</accession>
<sequence>METMTHMQHSSLKKNRLVGAIQAGKSISQAAEIAEIPYGTARRFQTDFRKLAQWKTDSVVDDHPKLAVKDRKMPFQEIGNLVELHLSVTTVGEHLAEEDLHRRVARTVPFLKPGQKRKRLAWAREHGGQDWEKVIWSDECYVYLGDTKGQVWITRHPEEEWDKGCLIPKFQQSTIHVMVWGCIIKGKKGPLVVLEYPGGKRGGMNVKRYIEQVLEGKLEEFYEDITLLHPPHKQNLAQKSLANTLALNFEPFFDNLRTRPPPIYPFPIEESDGFTNYLEEVKTTVHEHAIAFDDCWIILNKRSWTSGEVTILEYLRIKISPENTSPRHVTIADTCYFIQLGNTTLPYWFSHADYEESAISEFHREEYHEYLQTRVPRSPKTSECAEAESLEPQDLVQPHRTPVALPHPTSFVFNDLTHIFPETNKTAISHTKAEEQTVGTEPVLLFQSLPSEPTTENPNPTRTPSPTPSPEPNPDNETSLEPQTPLNRSPTDSTPSAVQEPISVNPSRPIDFHSLHAALEMSENPASATAAAGGTKAPHDTAPFDDDAQSSAIPNITAKERGVKPEKFTGDRNQTKDWIAEFNNYLRLNDQVYSTEDEKISFFLTLFSGEEAKRWAHNMMIKVFEEEDDFSDSDEEYTSTDEDSSASKPKTKGRSWTLREVKREFLRDFKPSARETQAQTKIEHIRMEGTLADIDKYNSQFKRYADDTGYNDKALMKYYRKGLPRGLVDRISYLSTQPKSLAALQKAAVKQHMIWLERQEEKTSWNKLRREEGQLGRRSQGTGSSRTRSMEVNAFQDNTPGASSITKYPLKLTPQERDKMRKEGRCFRCRGQGHMGNDCPTFPSTPPTTPNNTTWRPSIKKTTAATETSDPKVNTTTDNISELTARIGALSGEEKEGLLKKFVTESDF</sequence>
<dbReference type="InterPro" id="IPR005162">
    <property type="entry name" value="Retrotrans_gag_dom"/>
</dbReference>
<dbReference type="InterPro" id="IPR036875">
    <property type="entry name" value="Znf_CCHC_sf"/>
</dbReference>
<evidence type="ECO:0000313" key="5">
    <source>
        <dbReference type="EMBL" id="KAF5370578.1"/>
    </source>
</evidence>
<dbReference type="Pfam" id="PF01498">
    <property type="entry name" value="HTH_Tnp_Tc3_2"/>
    <property type="match status" value="1"/>
</dbReference>
<feature type="region of interest" description="Disordered" evidence="3">
    <location>
        <begin position="522"/>
        <end position="570"/>
    </location>
</feature>
<protein>
    <recommendedName>
        <fullName evidence="4">CCHC-type domain-containing protein</fullName>
    </recommendedName>
</protein>
<feature type="region of interest" description="Disordered" evidence="3">
    <location>
        <begin position="631"/>
        <end position="653"/>
    </location>
</feature>
<keyword evidence="2" id="KW-0862">Zinc</keyword>
<dbReference type="GO" id="GO:0008270">
    <property type="term" value="F:zinc ion binding"/>
    <property type="evidence" value="ECO:0007669"/>
    <property type="project" value="UniProtKB-KW"/>
</dbReference>
<feature type="compositionally biased region" description="Low complexity" evidence="3">
    <location>
        <begin position="526"/>
        <end position="536"/>
    </location>
</feature>
<evidence type="ECO:0000256" key="2">
    <source>
        <dbReference type="PROSITE-ProRule" id="PRU00047"/>
    </source>
</evidence>
<keyword evidence="2" id="KW-0863">Zinc-finger</keyword>
<dbReference type="GO" id="GO:0003677">
    <property type="term" value="F:DNA binding"/>
    <property type="evidence" value="ECO:0007669"/>
    <property type="project" value="InterPro"/>
</dbReference>
<keyword evidence="6" id="KW-1185">Reference proteome</keyword>
<keyword evidence="2" id="KW-0479">Metal-binding</keyword>
<organism evidence="5 6">
    <name type="scientific">Tetrapyrgos nigripes</name>
    <dbReference type="NCBI Taxonomy" id="182062"/>
    <lineage>
        <taxon>Eukaryota</taxon>
        <taxon>Fungi</taxon>
        <taxon>Dikarya</taxon>
        <taxon>Basidiomycota</taxon>
        <taxon>Agaricomycotina</taxon>
        <taxon>Agaricomycetes</taxon>
        <taxon>Agaricomycetidae</taxon>
        <taxon>Agaricales</taxon>
        <taxon>Marasmiineae</taxon>
        <taxon>Marasmiaceae</taxon>
        <taxon>Tetrapyrgos</taxon>
    </lineage>
</organism>
<dbReference type="GO" id="GO:0015074">
    <property type="term" value="P:DNA integration"/>
    <property type="evidence" value="ECO:0007669"/>
    <property type="project" value="InterPro"/>
</dbReference>
<dbReference type="InterPro" id="IPR002492">
    <property type="entry name" value="Transposase_Tc1-like"/>
</dbReference>
<dbReference type="InterPro" id="IPR036397">
    <property type="entry name" value="RNaseH_sf"/>
</dbReference>
<evidence type="ECO:0000313" key="6">
    <source>
        <dbReference type="Proteomes" id="UP000559256"/>
    </source>
</evidence>
<name>A0A8H5GST0_9AGAR</name>
<dbReference type="Pfam" id="PF03732">
    <property type="entry name" value="Retrotrans_gag"/>
    <property type="match status" value="1"/>
</dbReference>
<feature type="compositionally biased region" description="Low complexity" evidence="3">
    <location>
        <begin position="450"/>
        <end position="460"/>
    </location>
</feature>
<dbReference type="EMBL" id="JAACJM010000010">
    <property type="protein sequence ID" value="KAF5370578.1"/>
    <property type="molecule type" value="Genomic_DNA"/>
</dbReference>
<dbReference type="Proteomes" id="UP000559256">
    <property type="component" value="Unassembled WGS sequence"/>
</dbReference>
<keyword evidence="1" id="KW-0507">mRNA processing</keyword>
<dbReference type="Gene3D" id="4.10.60.10">
    <property type="entry name" value="Zinc finger, CCHC-type"/>
    <property type="match status" value="1"/>
</dbReference>
<proteinExistence type="predicted"/>
<evidence type="ECO:0000259" key="4">
    <source>
        <dbReference type="PROSITE" id="PS50158"/>
    </source>
</evidence>
<feature type="region of interest" description="Disordered" evidence="3">
    <location>
        <begin position="449"/>
        <end position="509"/>
    </location>
</feature>
<feature type="region of interest" description="Disordered" evidence="3">
    <location>
        <begin position="838"/>
        <end position="857"/>
    </location>
</feature>
<feature type="domain" description="CCHC-type" evidence="4">
    <location>
        <begin position="825"/>
        <end position="840"/>
    </location>
</feature>
<feature type="compositionally biased region" description="Polar residues" evidence="3">
    <location>
        <begin position="480"/>
        <end position="506"/>
    </location>
</feature>
<feature type="region of interest" description="Disordered" evidence="3">
    <location>
        <begin position="374"/>
        <end position="400"/>
    </location>
</feature>
<gene>
    <name evidence="5" type="ORF">D9758_002049</name>
</gene>
<dbReference type="SUPFAM" id="SSF57756">
    <property type="entry name" value="Retrovirus zinc finger-like domains"/>
    <property type="match status" value="1"/>
</dbReference>
<evidence type="ECO:0000256" key="1">
    <source>
        <dbReference type="ARBA" id="ARBA00022664"/>
    </source>
</evidence>
<feature type="compositionally biased region" description="Acidic residues" evidence="3">
    <location>
        <begin position="631"/>
        <end position="644"/>
    </location>
</feature>